<dbReference type="InterPro" id="IPR050263">
    <property type="entry name" value="Bact_Fimbrial_Adh_Pro"/>
</dbReference>
<name>A0A2F0Q0M2_SERMA</name>
<dbReference type="GO" id="GO:0009289">
    <property type="term" value="C:pilus"/>
    <property type="evidence" value="ECO:0007669"/>
    <property type="project" value="UniProtKB-SubCell"/>
</dbReference>
<evidence type="ECO:0000313" key="7">
    <source>
        <dbReference type="EMBL" id="MDQ9554781.1"/>
    </source>
</evidence>
<evidence type="ECO:0000256" key="1">
    <source>
        <dbReference type="ARBA" id="ARBA00004561"/>
    </source>
</evidence>
<reference evidence="8" key="2">
    <citation type="journal article" date="2017" name="PLoS ONE">
        <title>Genomic and phenotypic characterisation of fluoroquinolone resistance mechanisms in Enterobacteriaceae in Durban, South Africa.</title>
        <authorList>
            <person name="Osei Sekyere J."/>
            <person name="Amoako D.G."/>
        </authorList>
    </citation>
    <scope>NUCLEOTIDE SEQUENCE</scope>
    <source>
        <strain evidence="8">945174350</strain>
    </source>
</reference>
<evidence type="ECO:0000313" key="8">
    <source>
        <dbReference type="EMBL" id="OCO89890.1"/>
    </source>
</evidence>
<dbReference type="InterPro" id="IPR036937">
    <property type="entry name" value="Adhesion_dom_fimbrial_sf"/>
</dbReference>
<dbReference type="SUPFAM" id="SSF49401">
    <property type="entry name" value="Bacterial adhesins"/>
    <property type="match status" value="1"/>
</dbReference>
<reference evidence="7 10" key="3">
    <citation type="submission" date="2023-07" db="EMBL/GenBank/DDBJ databases">
        <title>Pathogens genome sequencing project 196.</title>
        <authorList>
            <person name="Cao X."/>
        </authorList>
    </citation>
    <scope>NUCLEOTIDE SEQUENCE [LARGE SCALE GENOMIC DNA]</scope>
    <source>
        <strain evidence="7 10">SM41</strain>
    </source>
</reference>
<comment type="similarity">
    <text evidence="2">Belongs to the fimbrial protein family.</text>
</comment>
<protein>
    <submittedName>
        <fullName evidence="7">Fimbrial protein</fullName>
    </submittedName>
</protein>
<evidence type="ECO:0000256" key="5">
    <source>
        <dbReference type="SAM" id="SignalP"/>
    </source>
</evidence>
<keyword evidence="3 5" id="KW-0732">Signal</keyword>
<dbReference type="RefSeq" id="WP_033648118.1">
    <property type="nucleotide sequence ID" value="NZ_ABEXNO020000007.1"/>
</dbReference>
<dbReference type="EMBL" id="JAVIPQ010000081">
    <property type="protein sequence ID" value="MDQ9554781.1"/>
    <property type="molecule type" value="Genomic_DNA"/>
</dbReference>
<evidence type="ECO:0000259" key="6">
    <source>
        <dbReference type="Pfam" id="PF00419"/>
    </source>
</evidence>
<dbReference type="Proteomes" id="UP000050489">
    <property type="component" value="Unassembled WGS sequence"/>
</dbReference>
<comment type="subcellular location">
    <subcellularLocation>
        <location evidence="1">Fimbrium</location>
    </subcellularLocation>
</comment>
<sequence>MNKYMLNSLLLVGVPLAMTTITKAAAADGTINFTGNVTDQTCTVVAGSANQTIPMGNISAKAFKSAGDTALPTKFSIALTSCPETVTKASVKFDGTYAQGNSTLLSLNSESGVATGLGVALYEADGTTQIPMASFSNAQSVQKDINNVFTYVAKYMATSDKVTVGPANATTQFSISYN</sequence>
<dbReference type="PANTHER" id="PTHR33420:SF3">
    <property type="entry name" value="FIMBRIAL SUBUNIT ELFA"/>
    <property type="match status" value="1"/>
</dbReference>
<dbReference type="GO" id="GO:0043709">
    <property type="term" value="P:cell adhesion involved in single-species biofilm formation"/>
    <property type="evidence" value="ECO:0007669"/>
    <property type="project" value="TreeGrafter"/>
</dbReference>
<organism evidence="8 9">
    <name type="scientific">Serratia marcescens</name>
    <dbReference type="NCBI Taxonomy" id="615"/>
    <lineage>
        <taxon>Bacteria</taxon>
        <taxon>Pseudomonadati</taxon>
        <taxon>Pseudomonadota</taxon>
        <taxon>Gammaproteobacteria</taxon>
        <taxon>Enterobacterales</taxon>
        <taxon>Yersiniaceae</taxon>
        <taxon>Serratia</taxon>
    </lineage>
</organism>
<dbReference type="Proteomes" id="UP001234811">
    <property type="component" value="Unassembled WGS sequence"/>
</dbReference>
<dbReference type="Pfam" id="PF00419">
    <property type="entry name" value="Fimbrial"/>
    <property type="match status" value="1"/>
</dbReference>
<evidence type="ECO:0000256" key="3">
    <source>
        <dbReference type="ARBA" id="ARBA00022729"/>
    </source>
</evidence>
<proteinExistence type="inferred from homology"/>
<evidence type="ECO:0000256" key="4">
    <source>
        <dbReference type="ARBA" id="ARBA00023263"/>
    </source>
</evidence>
<keyword evidence="4" id="KW-0281">Fimbrium</keyword>
<dbReference type="AlphaFoldDB" id="A0A2F0Q0M2"/>
<dbReference type="EMBL" id="LJEX02000024">
    <property type="protein sequence ID" value="OCO89890.1"/>
    <property type="molecule type" value="Genomic_DNA"/>
</dbReference>
<feature type="chain" id="PRO_5043155062" evidence="5">
    <location>
        <begin position="27"/>
        <end position="178"/>
    </location>
</feature>
<dbReference type="PANTHER" id="PTHR33420">
    <property type="entry name" value="FIMBRIAL SUBUNIT ELFA-RELATED"/>
    <property type="match status" value="1"/>
</dbReference>
<evidence type="ECO:0000256" key="2">
    <source>
        <dbReference type="ARBA" id="ARBA00006671"/>
    </source>
</evidence>
<comment type="caution">
    <text evidence="8">The sequence shown here is derived from an EMBL/GenBank/DDBJ whole genome shotgun (WGS) entry which is preliminary data.</text>
</comment>
<feature type="signal peptide" evidence="5">
    <location>
        <begin position="1"/>
        <end position="26"/>
    </location>
</feature>
<reference evidence="9" key="1">
    <citation type="submission" date="2016-04" db="EMBL/GenBank/DDBJ databases">
        <authorList>
            <person name="Osei Sekyere J."/>
            <person name="Sivertsen A."/>
            <person name="Pedersen A.T."/>
            <person name="Sundsfjord A."/>
        </authorList>
    </citation>
    <scope>NUCLEOTIDE SEQUENCE [LARGE SCALE GENOMIC DNA]</scope>
    <source>
        <strain evidence="9">945174350</strain>
    </source>
</reference>
<evidence type="ECO:0000313" key="9">
    <source>
        <dbReference type="Proteomes" id="UP000050489"/>
    </source>
</evidence>
<gene>
    <name evidence="8" type="ORF">AN695_0210355</name>
    <name evidence="7" type="ORF">RF091_04465</name>
</gene>
<accession>A0A2F0Q0M2</accession>
<feature type="domain" description="Fimbrial-type adhesion" evidence="6">
    <location>
        <begin position="31"/>
        <end position="177"/>
    </location>
</feature>
<dbReference type="Gene3D" id="2.60.40.1090">
    <property type="entry name" value="Fimbrial-type adhesion domain"/>
    <property type="match status" value="1"/>
</dbReference>
<evidence type="ECO:0000313" key="10">
    <source>
        <dbReference type="Proteomes" id="UP001234811"/>
    </source>
</evidence>
<dbReference type="InterPro" id="IPR008966">
    <property type="entry name" value="Adhesion_dom_sf"/>
</dbReference>
<dbReference type="InterPro" id="IPR000259">
    <property type="entry name" value="Adhesion_dom_fimbrial"/>
</dbReference>